<evidence type="ECO:0000313" key="2">
    <source>
        <dbReference type="Proteomes" id="UP000224854"/>
    </source>
</evidence>
<dbReference type="OrthoDB" id="5591297at2759"/>
<dbReference type="AlphaFoldDB" id="A0A2C5Z5B1"/>
<dbReference type="GO" id="GO:0016887">
    <property type="term" value="F:ATP hydrolysis activity"/>
    <property type="evidence" value="ECO:0007669"/>
    <property type="project" value="TreeGrafter"/>
</dbReference>
<sequence>MKALAETLQQDTQLGIDIGVTRLPYFDGKARGIVESGLYGVAPEQVYLVGYDTLVRVFDEKYYGVGGESAEGNTTLDKKRRMKTALDTFFQRAELRVFPRPDDGWGSIEEQRDWLRAAVDEAWSARVLVEEGDDLAGVSSSRVRNTVKMGGRLDGLVNDGVKWWIEREKLYR</sequence>
<name>A0A2C5Z5B1_9HYPO</name>
<dbReference type="EMBL" id="NJEU01000436">
    <property type="protein sequence ID" value="PHH74371.1"/>
    <property type="molecule type" value="Genomic_DNA"/>
</dbReference>
<proteinExistence type="predicted"/>
<dbReference type="PANTHER" id="PTHR31285">
    <property type="entry name" value="NICOTINAMIDE MONONUCLEOTIDE ADENYLYLTRANSFERASE"/>
    <property type="match status" value="1"/>
</dbReference>
<gene>
    <name evidence="1" type="ORF">CDD82_4964</name>
</gene>
<comment type="caution">
    <text evidence="1">The sequence shown here is derived from an EMBL/GenBank/DDBJ whole genome shotgun (WGS) entry which is preliminary data.</text>
</comment>
<keyword evidence="2" id="KW-1185">Reference proteome</keyword>
<dbReference type="Gene3D" id="3.40.50.620">
    <property type="entry name" value="HUPs"/>
    <property type="match status" value="1"/>
</dbReference>
<dbReference type="InterPro" id="IPR014729">
    <property type="entry name" value="Rossmann-like_a/b/a_fold"/>
</dbReference>
<dbReference type="GO" id="GO:0000309">
    <property type="term" value="F:nicotinamide-nucleotide adenylyltransferase activity"/>
    <property type="evidence" value="ECO:0007669"/>
    <property type="project" value="TreeGrafter"/>
</dbReference>
<dbReference type="GO" id="GO:0005737">
    <property type="term" value="C:cytoplasm"/>
    <property type="evidence" value="ECO:0007669"/>
    <property type="project" value="TreeGrafter"/>
</dbReference>
<dbReference type="SUPFAM" id="SSF52374">
    <property type="entry name" value="Nucleotidylyl transferase"/>
    <property type="match status" value="1"/>
</dbReference>
<protein>
    <submittedName>
        <fullName evidence="1">Uncharacterized protein</fullName>
    </submittedName>
</protein>
<evidence type="ECO:0000313" key="1">
    <source>
        <dbReference type="EMBL" id="PHH74371.1"/>
    </source>
</evidence>
<dbReference type="Proteomes" id="UP000224854">
    <property type="component" value="Unassembled WGS sequence"/>
</dbReference>
<organism evidence="1 2">
    <name type="scientific">Ophiocordyceps australis</name>
    <dbReference type="NCBI Taxonomy" id="1399860"/>
    <lineage>
        <taxon>Eukaryota</taxon>
        <taxon>Fungi</taxon>
        <taxon>Dikarya</taxon>
        <taxon>Ascomycota</taxon>
        <taxon>Pezizomycotina</taxon>
        <taxon>Sordariomycetes</taxon>
        <taxon>Hypocreomycetidae</taxon>
        <taxon>Hypocreales</taxon>
        <taxon>Ophiocordycipitaceae</taxon>
        <taxon>Ophiocordyceps</taxon>
    </lineage>
</organism>
<reference evidence="1 2" key="1">
    <citation type="submission" date="2017-06" db="EMBL/GenBank/DDBJ databases">
        <title>Ant-infecting Ophiocordyceps genomes reveal a high diversity of potential behavioral manipulation genes and a possible major role for enterotoxins.</title>
        <authorList>
            <person name="De Bekker C."/>
            <person name="Evans H.C."/>
            <person name="Brachmann A."/>
            <person name="Hughes D.P."/>
        </authorList>
    </citation>
    <scope>NUCLEOTIDE SEQUENCE [LARGE SCALE GENOMIC DNA]</scope>
    <source>
        <strain evidence="1 2">1348a</strain>
    </source>
</reference>
<accession>A0A2C5Z5B1</accession>
<dbReference type="GO" id="GO:0005634">
    <property type="term" value="C:nucleus"/>
    <property type="evidence" value="ECO:0007669"/>
    <property type="project" value="TreeGrafter"/>
</dbReference>
<dbReference type="PANTHER" id="PTHR31285:SF0">
    <property type="entry name" value="NICOTINAMIDE MONONUCLEOTIDE ADENYLYLTRANSFERASE"/>
    <property type="match status" value="1"/>
</dbReference>